<proteinExistence type="predicted"/>
<gene>
    <name evidence="1" type="ORF">PR048_011366</name>
</gene>
<evidence type="ECO:0000313" key="1">
    <source>
        <dbReference type="EMBL" id="KAJ8885170.1"/>
    </source>
</evidence>
<feature type="non-terminal residue" evidence="1">
    <location>
        <position position="131"/>
    </location>
</feature>
<comment type="caution">
    <text evidence="1">The sequence shown here is derived from an EMBL/GenBank/DDBJ whole genome shotgun (WGS) entry which is preliminary data.</text>
</comment>
<dbReference type="Proteomes" id="UP001159363">
    <property type="component" value="Chromosome X"/>
</dbReference>
<evidence type="ECO:0000313" key="2">
    <source>
        <dbReference type="Proteomes" id="UP001159363"/>
    </source>
</evidence>
<protein>
    <submittedName>
        <fullName evidence="1">Uncharacterized protein</fullName>
    </submittedName>
</protein>
<reference evidence="1 2" key="1">
    <citation type="submission" date="2023-02" db="EMBL/GenBank/DDBJ databases">
        <title>LHISI_Scaffold_Assembly.</title>
        <authorList>
            <person name="Stuart O.P."/>
            <person name="Cleave R."/>
            <person name="Magrath M.J.L."/>
            <person name="Mikheyev A.S."/>
        </authorList>
    </citation>
    <scope>NUCLEOTIDE SEQUENCE [LARGE SCALE GENOMIC DNA]</scope>
    <source>
        <strain evidence="1">Daus_M_001</strain>
        <tissue evidence="1">Leg muscle</tissue>
    </source>
</reference>
<dbReference type="EMBL" id="JARBHB010000004">
    <property type="protein sequence ID" value="KAJ8885170.1"/>
    <property type="molecule type" value="Genomic_DNA"/>
</dbReference>
<keyword evidence="2" id="KW-1185">Reference proteome</keyword>
<sequence>MDKTLHRKVQAKIELLQEKEKRTCMKKKRFPENCIVESRLSIMRSIMMTVTARNIAIPNWHQLEQQSCKEDMTVLGIRAIYTRRKTLLPKNGDMSTVTLSQVLGVLPNPCMHQFGTRTRYLFQNSVDVNEL</sequence>
<organism evidence="1 2">
    <name type="scientific">Dryococelus australis</name>
    <dbReference type="NCBI Taxonomy" id="614101"/>
    <lineage>
        <taxon>Eukaryota</taxon>
        <taxon>Metazoa</taxon>
        <taxon>Ecdysozoa</taxon>
        <taxon>Arthropoda</taxon>
        <taxon>Hexapoda</taxon>
        <taxon>Insecta</taxon>
        <taxon>Pterygota</taxon>
        <taxon>Neoptera</taxon>
        <taxon>Polyneoptera</taxon>
        <taxon>Phasmatodea</taxon>
        <taxon>Verophasmatodea</taxon>
        <taxon>Anareolatae</taxon>
        <taxon>Phasmatidae</taxon>
        <taxon>Eurycanthinae</taxon>
        <taxon>Dryococelus</taxon>
    </lineage>
</organism>
<name>A0ABQ9HLJ6_9NEOP</name>
<accession>A0ABQ9HLJ6</accession>